<dbReference type="InterPro" id="IPR003660">
    <property type="entry name" value="HAMP_dom"/>
</dbReference>
<dbReference type="FunFam" id="1.10.287.950:FF:000001">
    <property type="entry name" value="Methyl-accepting chemotaxis sensory transducer"/>
    <property type="match status" value="1"/>
</dbReference>
<dbReference type="InterPro" id="IPR039379">
    <property type="entry name" value="Protoglobin_sensor_dom"/>
</dbReference>
<dbReference type="Pfam" id="PF00015">
    <property type="entry name" value="MCPsignal"/>
    <property type="match status" value="1"/>
</dbReference>
<dbReference type="InterPro" id="IPR009050">
    <property type="entry name" value="Globin-like_sf"/>
</dbReference>
<dbReference type="Gene3D" id="1.10.287.950">
    <property type="entry name" value="Methyl-accepting chemotaxis protein"/>
    <property type="match status" value="1"/>
</dbReference>
<dbReference type="InterPro" id="IPR012292">
    <property type="entry name" value="Globin/Proto"/>
</dbReference>
<dbReference type="Proteomes" id="UP000013243">
    <property type="component" value="Chromosome"/>
</dbReference>
<dbReference type="CDD" id="cd11386">
    <property type="entry name" value="MCP_signal"/>
    <property type="match status" value="1"/>
</dbReference>
<keyword evidence="4" id="KW-0807">Transducer</keyword>
<dbReference type="SMART" id="SM00283">
    <property type="entry name" value="MA"/>
    <property type="match status" value="1"/>
</dbReference>
<dbReference type="InterPro" id="IPR044398">
    <property type="entry name" value="Globin-sensor_dom"/>
</dbReference>
<comment type="similarity">
    <text evidence="3">Belongs to the methyl-accepting chemotaxis (MCP) protein family.</text>
</comment>
<name>A0A1B1A0B5_9RHOB</name>
<dbReference type="InterPro" id="IPR051310">
    <property type="entry name" value="MCP_chemotaxis"/>
</dbReference>
<sequence>MTVEMNALLATYDLDGANQARLQKASKMVMALLPEVLDHFYDRVGREPEMAAFFKSDKMLERAKGEQLKHWSRLFSGEYCKDYQSSARNIGQVHTRIGLPFSFFNAGYAHANAQIQALILKRQTGGLFRRASETHILLGILSRAMALDIQLIFDAHAEAVQEEQNRGFRYMTDAIEALAAQDLSHDIPSPENSDFPEQFNGIRESFNAAIGALRQVISGIRTSAQQLDSGALEVSQASQDLSQRTESQAATLEQTAAAVEEITVSMRSSAEATQQTSGAVDTTRQRAEEGSVVVRNAVEKMNEIADSSAQISKIISVIDDISFQTNLLALNAGVEAARAGESGRGFAVVASEVRNLAQRTADSAGEIKELIDISTRHVESGVELVGNAGEMLESIVNHINEAADLTQQVASSAEQQSTAFGEINIGVSQLDSVTQQNAAMVEQSTAALMEMRNEASTLSGLVSVFQLGSGSQSGGFEGAQDAAFRNVG</sequence>
<dbReference type="Gene3D" id="1.10.490.10">
    <property type="entry name" value="Globins"/>
    <property type="match status" value="1"/>
</dbReference>
<dbReference type="Pfam" id="PF11563">
    <property type="entry name" value="Protoglobin"/>
    <property type="match status" value="1"/>
</dbReference>
<evidence type="ECO:0000313" key="8">
    <source>
        <dbReference type="Proteomes" id="UP000013243"/>
    </source>
</evidence>
<dbReference type="GO" id="GO:0006935">
    <property type="term" value="P:chemotaxis"/>
    <property type="evidence" value="ECO:0007669"/>
    <property type="project" value="UniProtKB-KW"/>
</dbReference>
<dbReference type="PANTHER" id="PTHR43531">
    <property type="entry name" value="PROTEIN ICFG"/>
    <property type="match status" value="1"/>
</dbReference>
<dbReference type="EMBL" id="CP015230">
    <property type="protein sequence ID" value="ANP39956.1"/>
    <property type="molecule type" value="Genomic_DNA"/>
</dbReference>
<keyword evidence="2" id="KW-0145">Chemotaxis</keyword>
<proteinExistence type="inferred from homology"/>
<dbReference type="InterPro" id="IPR004089">
    <property type="entry name" value="MCPsignal_dom"/>
</dbReference>
<dbReference type="SUPFAM" id="SSF46458">
    <property type="entry name" value="Globin-like"/>
    <property type="match status" value="1"/>
</dbReference>
<evidence type="ECO:0000256" key="2">
    <source>
        <dbReference type="ARBA" id="ARBA00022500"/>
    </source>
</evidence>
<dbReference type="GO" id="GO:0020037">
    <property type="term" value="F:heme binding"/>
    <property type="evidence" value="ECO:0007669"/>
    <property type="project" value="InterPro"/>
</dbReference>
<feature type="domain" description="HAMP" evidence="6">
    <location>
        <begin position="162"/>
        <end position="218"/>
    </location>
</feature>
<evidence type="ECO:0000259" key="5">
    <source>
        <dbReference type="PROSITE" id="PS50111"/>
    </source>
</evidence>
<dbReference type="KEGG" id="rmb:K529_004180"/>
<dbReference type="GO" id="GO:0007165">
    <property type="term" value="P:signal transduction"/>
    <property type="evidence" value="ECO:0007669"/>
    <property type="project" value="UniProtKB-KW"/>
</dbReference>
<dbReference type="OrthoDB" id="354287at2"/>
<dbReference type="GeneID" id="28249002"/>
<evidence type="ECO:0000259" key="6">
    <source>
        <dbReference type="PROSITE" id="PS50885"/>
    </source>
</evidence>
<feature type="domain" description="Methyl-accepting transducer" evidence="5">
    <location>
        <begin position="223"/>
        <end position="452"/>
    </location>
</feature>
<dbReference type="AlphaFoldDB" id="A0A1B1A0B5"/>
<accession>A0A1B1A0B5</accession>
<comment type="subcellular location">
    <subcellularLocation>
        <location evidence="1">Membrane</location>
    </subcellularLocation>
</comment>
<dbReference type="GO" id="GO:0019825">
    <property type="term" value="F:oxygen binding"/>
    <property type="evidence" value="ECO:0007669"/>
    <property type="project" value="InterPro"/>
</dbReference>
<dbReference type="GO" id="GO:0004888">
    <property type="term" value="F:transmembrane signaling receptor activity"/>
    <property type="evidence" value="ECO:0007669"/>
    <property type="project" value="InterPro"/>
</dbReference>
<dbReference type="STRING" id="1265309.K529_004180"/>
<dbReference type="SUPFAM" id="SSF58104">
    <property type="entry name" value="Methyl-accepting chemotaxis protein (MCP) signaling domain"/>
    <property type="match status" value="1"/>
</dbReference>
<dbReference type="PANTHER" id="PTHR43531:SF11">
    <property type="entry name" value="METHYL-ACCEPTING CHEMOTAXIS PROTEIN 3"/>
    <property type="match status" value="1"/>
</dbReference>
<reference evidence="7 8" key="1">
    <citation type="journal article" date="2016" name="ISME J.">
        <title>Global occurrence and heterogeneity of the Roseobacter-clade species Ruegeria mobilis.</title>
        <authorList>
            <person name="Sonnenschein E."/>
            <person name="Gram L."/>
        </authorList>
    </citation>
    <scope>NUCLEOTIDE SEQUENCE [LARGE SCALE GENOMIC DNA]</scope>
    <source>
        <strain evidence="7 8">F1926</strain>
    </source>
</reference>
<dbReference type="GO" id="GO:0016020">
    <property type="term" value="C:membrane"/>
    <property type="evidence" value="ECO:0007669"/>
    <property type="project" value="UniProtKB-SubCell"/>
</dbReference>
<dbReference type="PROSITE" id="PS50885">
    <property type="entry name" value="HAMP"/>
    <property type="match status" value="1"/>
</dbReference>
<protein>
    <submittedName>
        <fullName evidence="7">Chemotaxis protein</fullName>
    </submittedName>
</protein>
<evidence type="ECO:0000256" key="4">
    <source>
        <dbReference type="PROSITE-ProRule" id="PRU00284"/>
    </source>
</evidence>
<dbReference type="PROSITE" id="PS50111">
    <property type="entry name" value="CHEMOTAXIS_TRANSDUC_2"/>
    <property type="match status" value="1"/>
</dbReference>
<dbReference type="RefSeq" id="WP_005620847.1">
    <property type="nucleotide sequence ID" value="NZ_CP015230.1"/>
</dbReference>
<evidence type="ECO:0000313" key="7">
    <source>
        <dbReference type="EMBL" id="ANP39956.1"/>
    </source>
</evidence>
<dbReference type="CDD" id="cd01068">
    <property type="entry name" value="globin_sensor"/>
    <property type="match status" value="1"/>
</dbReference>
<organism evidence="7 8">
    <name type="scientific">Tritonibacter mobilis F1926</name>
    <dbReference type="NCBI Taxonomy" id="1265309"/>
    <lineage>
        <taxon>Bacteria</taxon>
        <taxon>Pseudomonadati</taxon>
        <taxon>Pseudomonadota</taxon>
        <taxon>Alphaproteobacteria</taxon>
        <taxon>Rhodobacterales</taxon>
        <taxon>Paracoccaceae</taxon>
        <taxon>Tritonibacter</taxon>
    </lineage>
</organism>
<gene>
    <name evidence="7" type="ORF">K529_004180</name>
</gene>
<dbReference type="PRINTS" id="PR00260">
    <property type="entry name" value="CHEMTRNSDUCR"/>
</dbReference>
<dbReference type="InterPro" id="IPR004090">
    <property type="entry name" value="Chemotax_Me-accpt_rcpt"/>
</dbReference>
<evidence type="ECO:0000256" key="1">
    <source>
        <dbReference type="ARBA" id="ARBA00004370"/>
    </source>
</evidence>
<evidence type="ECO:0000256" key="3">
    <source>
        <dbReference type="ARBA" id="ARBA00029447"/>
    </source>
</evidence>